<accession>A0ACC0KUR2</accession>
<evidence type="ECO:0000313" key="1">
    <source>
        <dbReference type="EMBL" id="KAI8439907.1"/>
    </source>
</evidence>
<dbReference type="Proteomes" id="UP001064048">
    <property type="component" value="Chromosome 2"/>
</dbReference>
<sequence length="202" mass="22600">MPKRPKTTEHHTYRPEVQEQLLMKPQAFGVALVTLAILTACSAHIGGGQLMQELNPKIFCGRNLAIALAELCSFQNAEKRGDAGTMYRVLQMRCQPRGLRWDTTSASNFTGCLTLHAETQQCKHCYFTAGLASKMVVAIRADLAQDIIVPPYYKDPEHYSWPWLAPHHAHGLSLPNRGKRLTGIVNECCDKPCNIDEMLSYC</sequence>
<organism evidence="1 2">
    <name type="scientific">Choristoneura fumiferana</name>
    <name type="common">Spruce budworm moth</name>
    <name type="synonym">Archips fumiferana</name>
    <dbReference type="NCBI Taxonomy" id="7141"/>
    <lineage>
        <taxon>Eukaryota</taxon>
        <taxon>Metazoa</taxon>
        <taxon>Ecdysozoa</taxon>
        <taxon>Arthropoda</taxon>
        <taxon>Hexapoda</taxon>
        <taxon>Insecta</taxon>
        <taxon>Pterygota</taxon>
        <taxon>Neoptera</taxon>
        <taxon>Endopterygota</taxon>
        <taxon>Lepidoptera</taxon>
        <taxon>Glossata</taxon>
        <taxon>Ditrysia</taxon>
        <taxon>Tortricoidea</taxon>
        <taxon>Tortricidae</taxon>
        <taxon>Tortricinae</taxon>
        <taxon>Choristoneura</taxon>
    </lineage>
</organism>
<proteinExistence type="predicted"/>
<dbReference type="EMBL" id="CM046102">
    <property type="protein sequence ID" value="KAI8439907.1"/>
    <property type="molecule type" value="Genomic_DNA"/>
</dbReference>
<reference evidence="1 2" key="1">
    <citation type="journal article" date="2022" name="Genome Biol. Evol.">
        <title>The Spruce Budworm Genome: Reconstructing the Evolutionary History of Antifreeze Proteins.</title>
        <authorList>
            <person name="Beliveau C."/>
            <person name="Gagne P."/>
            <person name="Picq S."/>
            <person name="Vernygora O."/>
            <person name="Keeling C.I."/>
            <person name="Pinkney K."/>
            <person name="Doucet D."/>
            <person name="Wen F."/>
            <person name="Johnston J.S."/>
            <person name="Maaroufi H."/>
            <person name="Boyle B."/>
            <person name="Laroche J."/>
            <person name="Dewar K."/>
            <person name="Juretic N."/>
            <person name="Blackburn G."/>
            <person name="Nisole A."/>
            <person name="Brunet B."/>
            <person name="Brandao M."/>
            <person name="Lumley L."/>
            <person name="Duan J."/>
            <person name="Quan G."/>
            <person name="Lucarotti C.J."/>
            <person name="Roe A.D."/>
            <person name="Sperling F.A.H."/>
            <person name="Levesque R.C."/>
            <person name="Cusson M."/>
        </authorList>
    </citation>
    <scope>NUCLEOTIDE SEQUENCE [LARGE SCALE GENOMIC DNA]</scope>
    <source>
        <strain evidence="1">Glfc:IPQL:Cfum</strain>
    </source>
</reference>
<protein>
    <submittedName>
        <fullName evidence="1">Uncharacterized protein</fullName>
    </submittedName>
</protein>
<name>A0ACC0KUR2_CHOFU</name>
<comment type="caution">
    <text evidence="1">The sequence shown here is derived from an EMBL/GenBank/DDBJ whole genome shotgun (WGS) entry which is preliminary data.</text>
</comment>
<keyword evidence="2" id="KW-1185">Reference proteome</keyword>
<evidence type="ECO:0000313" key="2">
    <source>
        <dbReference type="Proteomes" id="UP001064048"/>
    </source>
</evidence>
<gene>
    <name evidence="1" type="ORF">MSG28_001368</name>
</gene>